<protein>
    <recommendedName>
        <fullName evidence="2">Lipoprotein</fullName>
    </recommendedName>
</protein>
<evidence type="ECO:0008006" key="2">
    <source>
        <dbReference type="Google" id="ProtNLM"/>
    </source>
</evidence>
<reference evidence="1" key="1">
    <citation type="journal article" date="2017" name="Appl. Environ. Microbiol.">
        <title>Molecular characterization of an Endozoicomonas-like organism causing infection in king scallop Pecten maximus L.</title>
        <authorList>
            <person name="Cano I."/>
            <person name="van Aerle R."/>
            <person name="Ross S."/>
            <person name="Verner-Jeffreys D.W."/>
            <person name="Paley R.K."/>
            <person name="Rimmer G."/>
            <person name="Ryder D."/>
            <person name="Hooper P."/>
            <person name="Stone D."/>
            <person name="Feist S.W."/>
        </authorList>
    </citation>
    <scope>NUCLEOTIDE SEQUENCE</scope>
</reference>
<proteinExistence type="predicted"/>
<evidence type="ECO:0000313" key="1">
    <source>
        <dbReference type="EMBL" id="PJE79663.1"/>
    </source>
</evidence>
<accession>A0A2H9T8X3</accession>
<dbReference type="PROSITE" id="PS51257">
    <property type="entry name" value="PROKAR_LIPOPROTEIN"/>
    <property type="match status" value="1"/>
</dbReference>
<name>A0A2H9T8X3_9ZZZZ</name>
<dbReference type="AlphaFoldDB" id="A0A2H9T8X3"/>
<comment type="caution">
    <text evidence="1">The sequence shown here is derived from an EMBL/GenBank/DDBJ whole genome shotgun (WGS) entry which is preliminary data.</text>
</comment>
<gene>
    <name evidence="1" type="ORF">CI610_01377</name>
</gene>
<organism evidence="1">
    <name type="scientific">invertebrate metagenome</name>
    <dbReference type="NCBI Taxonomy" id="1711999"/>
    <lineage>
        <taxon>unclassified sequences</taxon>
        <taxon>metagenomes</taxon>
        <taxon>organismal metagenomes</taxon>
    </lineage>
</organism>
<sequence>MNKFLFLGCPLLLSGCTSLPVTMILDNDEQLIGGAKVIVFKRNATYSVTNTRNHLTCHGSFPYDAFSASKKEGKFTCSDGSKGRFIINGFPCKWSGQGIIEPDKPFKIYIGDFITPIL</sequence>
<dbReference type="EMBL" id="NSIT01000055">
    <property type="protein sequence ID" value="PJE79663.1"/>
    <property type="molecule type" value="Genomic_DNA"/>
</dbReference>